<proteinExistence type="predicted"/>
<dbReference type="AlphaFoldDB" id="T0ZTG3"/>
<sequence length="44" mass="4840">SMDLRPAWVDVDGKKLAGVLKALPDRADLPSDINESLIVELYSK</sequence>
<evidence type="ECO:0000313" key="1">
    <source>
        <dbReference type="EMBL" id="EQD51536.1"/>
    </source>
</evidence>
<feature type="non-terminal residue" evidence="1">
    <location>
        <position position="1"/>
    </location>
</feature>
<gene>
    <name evidence="1" type="ORF">B1A_13022</name>
</gene>
<protein>
    <submittedName>
        <fullName evidence="1">30S ribosomal protein S4</fullName>
    </submittedName>
</protein>
<name>T0ZTG3_9ZZZZ</name>
<organism evidence="1">
    <name type="scientific">mine drainage metagenome</name>
    <dbReference type="NCBI Taxonomy" id="410659"/>
    <lineage>
        <taxon>unclassified sequences</taxon>
        <taxon>metagenomes</taxon>
        <taxon>ecological metagenomes</taxon>
    </lineage>
</organism>
<accession>T0ZTG3</accession>
<reference evidence="1" key="2">
    <citation type="journal article" date="2014" name="ISME J.">
        <title>Microbial stratification in low pH oxic and suboxic macroscopic growths along an acid mine drainage.</title>
        <authorList>
            <person name="Mendez-Garcia C."/>
            <person name="Mesa V."/>
            <person name="Sprenger R.R."/>
            <person name="Richter M."/>
            <person name="Diez M.S."/>
            <person name="Solano J."/>
            <person name="Bargiela R."/>
            <person name="Golyshina O.V."/>
            <person name="Manteca A."/>
            <person name="Ramos J.L."/>
            <person name="Gallego J.R."/>
            <person name="Llorente I."/>
            <person name="Martins Dos Santos V.A."/>
            <person name="Jensen O.N."/>
            <person name="Pelaez A.I."/>
            <person name="Sanchez J."/>
            <person name="Ferrer M."/>
        </authorList>
    </citation>
    <scope>NUCLEOTIDE SEQUENCE</scope>
</reference>
<dbReference type="GO" id="GO:0005840">
    <property type="term" value="C:ribosome"/>
    <property type="evidence" value="ECO:0007669"/>
    <property type="project" value="UniProtKB-KW"/>
</dbReference>
<keyword evidence="1" id="KW-0689">Ribosomal protein</keyword>
<dbReference type="SUPFAM" id="SSF55174">
    <property type="entry name" value="Alpha-L RNA-binding motif"/>
    <property type="match status" value="1"/>
</dbReference>
<comment type="caution">
    <text evidence="1">The sequence shown here is derived from an EMBL/GenBank/DDBJ whole genome shotgun (WGS) entry which is preliminary data.</text>
</comment>
<keyword evidence="1" id="KW-0687">Ribonucleoprotein</keyword>
<reference evidence="1" key="1">
    <citation type="submission" date="2013-08" db="EMBL/GenBank/DDBJ databases">
        <authorList>
            <person name="Mendez C."/>
            <person name="Richter M."/>
            <person name="Ferrer M."/>
            <person name="Sanchez J."/>
        </authorList>
    </citation>
    <scope>NUCLEOTIDE SEQUENCE</scope>
</reference>
<dbReference type="EMBL" id="AUZX01009505">
    <property type="protein sequence ID" value="EQD51536.1"/>
    <property type="molecule type" value="Genomic_DNA"/>
</dbReference>